<reference evidence="1 2" key="1">
    <citation type="submission" date="2018-02" db="EMBL/GenBank/DDBJ databases">
        <title>Genome sequence of the basidiomycete white-rot fungus Phlebia centrifuga.</title>
        <authorList>
            <person name="Granchi Z."/>
            <person name="Peng M."/>
            <person name="de Vries R.P."/>
            <person name="Hilden K."/>
            <person name="Makela M.R."/>
            <person name="Grigoriev I."/>
            <person name="Riley R."/>
        </authorList>
    </citation>
    <scope>NUCLEOTIDE SEQUENCE [LARGE SCALE GENOMIC DNA]</scope>
    <source>
        <strain evidence="1 2">FBCC195</strain>
    </source>
</reference>
<dbReference type="Proteomes" id="UP000186601">
    <property type="component" value="Unassembled WGS sequence"/>
</dbReference>
<comment type="caution">
    <text evidence="1">The sequence shown here is derived from an EMBL/GenBank/DDBJ whole genome shotgun (WGS) entry which is preliminary data.</text>
</comment>
<keyword evidence="2" id="KW-1185">Reference proteome</keyword>
<organism evidence="1 2">
    <name type="scientific">Hermanssonia centrifuga</name>
    <dbReference type="NCBI Taxonomy" id="98765"/>
    <lineage>
        <taxon>Eukaryota</taxon>
        <taxon>Fungi</taxon>
        <taxon>Dikarya</taxon>
        <taxon>Basidiomycota</taxon>
        <taxon>Agaricomycotina</taxon>
        <taxon>Agaricomycetes</taxon>
        <taxon>Polyporales</taxon>
        <taxon>Meruliaceae</taxon>
        <taxon>Hermanssonia</taxon>
    </lineage>
</organism>
<evidence type="ECO:0000313" key="2">
    <source>
        <dbReference type="Proteomes" id="UP000186601"/>
    </source>
</evidence>
<protein>
    <submittedName>
        <fullName evidence="1">Uncharacterized protein</fullName>
    </submittedName>
</protein>
<accession>A0A2R6NYI3</accession>
<name>A0A2R6NYI3_9APHY</name>
<dbReference type="EMBL" id="MLYV02000656">
    <property type="protein sequence ID" value="PSR80370.1"/>
    <property type="molecule type" value="Genomic_DNA"/>
</dbReference>
<sequence length="127" mass="13752">MESHLICQVLEERRDTRTASARTTPQRHFSQITCRREADQPPTTVPLFMESPAPAVPLPFTAWPGGVVPLGDRATVGLVFDRVNAGEVVVVIRVGVEAVGDDGVSDDAEPRSFCPMFGTSRAVGVQY</sequence>
<gene>
    <name evidence="1" type="ORF">PHLCEN_2v6755</name>
</gene>
<dbReference type="AlphaFoldDB" id="A0A2R6NYI3"/>
<proteinExistence type="predicted"/>
<evidence type="ECO:0000313" key="1">
    <source>
        <dbReference type="EMBL" id="PSR80370.1"/>
    </source>
</evidence>